<dbReference type="Pfam" id="PF04328">
    <property type="entry name" value="Sel_put"/>
    <property type="match status" value="1"/>
</dbReference>
<reference evidence="2 3" key="1">
    <citation type="submission" date="2023-10" db="EMBL/GenBank/DDBJ databases">
        <title>Whole Genome based description of the genera Actinobaculum and Actinotignum reveals a complex phylogenetic relationship within the species included in the genus Actinotignum.</title>
        <authorList>
            <person name="Jensen C.S."/>
            <person name="Dargis R."/>
            <person name="Kemp M."/>
            <person name="Christensen J.J."/>
        </authorList>
    </citation>
    <scope>NUCLEOTIDE SEQUENCE</scope>
    <source>
        <strain evidence="2">SLA_B511</strain>
        <strain evidence="1 3">SLA_B974</strain>
    </source>
</reference>
<dbReference type="Proteomes" id="UP001281731">
    <property type="component" value="Unassembled WGS sequence"/>
</dbReference>
<organism evidence="2 4">
    <name type="scientific">Actinotignum urinale</name>
    <dbReference type="NCBI Taxonomy" id="190146"/>
    <lineage>
        <taxon>Bacteria</taxon>
        <taxon>Bacillati</taxon>
        <taxon>Actinomycetota</taxon>
        <taxon>Actinomycetes</taxon>
        <taxon>Actinomycetales</taxon>
        <taxon>Actinomycetaceae</taxon>
        <taxon>Actinotignum</taxon>
    </lineage>
</organism>
<accession>A0AAW9HVA2</accession>
<dbReference type="InterPro" id="IPR007423">
    <property type="entry name" value="Sel_put"/>
</dbReference>
<dbReference type="EMBL" id="JAWNGC010000001">
    <property type="protein sequence ID" value="MDY5154345.1"/>
    <property type="molecule type" value="Genomic_DNA"/>
</dbReference>
<gene>
    <name evidence="2" type="ORF">R6G80_01190</name>
    <name evidence="1" type="ORF">R6G86_08405</name>
</gene>
<dbReference type="AlphaFoldDB" id="A0AAW9HVA2"/>
<comment type="caution">
    <text evidence="2">The sequence shown here is derived from an EMBL/GenBank/DDBJ whole genome shotgun (WGS) entry which is preliminary data.</text>
</comment>
<name>A0AAW9HVA2_9ACTO</name>
<sequence>MKEKLHKAKCMWRDMTGESLYDRYLIRHKREHPNEKPMTKREFWKSRSEYDAENINASCC</sequence>
<dbReference type="EMBL" id="JAWNGA010000018">
    <property type="protein sequence ID" value="MDY5133753.1"/>
    <property type="molecule type" value="Genomic_DNA"/>
</dbReference>
<proteinExistence type="predicted"/>
<dbReference type="Proteomes" id="UP001275049">
    <property type="component" value="Unassembled WGS sequence"/>
</dbReference>
<dbReference type="RefSeq" id="WP_022866503.1">
    <property type="nucleotide sequence ID" value="NZ_CAMYCL010000003.1"/>
</dbReference>
<keyword evidence="3" id="KW-1185">Reference proteome</keyword>
<evidence type="ECO:0000313" key="2">
    <source>
        <dbReference type="EMBL" id="MDY5154345.1"/>
    </source>
</evidence>
<evidence type="ECO:0000313" key="1">
    <source>
        <dbReference type="EMBL" id="MDY5133753.1"/>
    </source>
</evidence>
<evidence type="ECO:0000313" key="3">
    <source>
        <dbReference type="Proteomes" id="UP001275049"/>
    </source>
</evidence>
<evidence type="ECO:0000313" key="4">
    <source>
        <dbReference type="Proteomes" id="UP001281731"/>
    </source>
</evidence>
<protein>
    <submittedName>
        <fullName evidence="2">YbdD/YjiX family protein</fullName>
    </submittedName>
</protein>